<sequence length="160" mass="19421">MEEMEERFENLSVSRLISILEKSENITNMNSQNSWDVSSLSSLSQEYVFYKLSQIQFSNGSKFKIRSILESPGRSFFLKNEIKDYFFRMQGTYNSKLRHKKRSDSLMNPWTNWFKVLYQYDLPEKRWSRLVSQNWRNRINEHRVAQNKDLVEYDSYEKIN</sequence>
<evidence type="ECO:0000313" key="1">
    <source>
        <dbReference type="EMBL" id="RHN58278.1"/>
    </source>
</evidence>
<dbReference type="EMBL" id="PSQE01000004">
    <property type="protein sequence ID" value="RHN58278.1"/>
    <property type="molecule type" value="Genomic_DNA"/>
</dbReference>
<dbReference type="AlphaFoldDB" id="A0A396I0L0"/>
<proteinExistence type="predicted"/>
<accession>A0A396I0L0</accession>
<dbReference type="Proteomes" id="UP000265566">
    <property type="component" value="Chromosome 4"/>
</dbReference>
<reference evidence="1" key="1">
    <citation type="journal article" date="2018" name="Nat. Plants">
        <title>Whole-genome landscape of Medicago truncatula symbiotic genes.</title>
        <authorList>
            <person name="Pecrix Y."/>
            <person name="Gamas P."/>
            <person name="Carrere S."/>
        </authorList>
    </citation>
    <scope>NUCLEOTIDE SEQUENCE</scope>
    <source>
        <tissue evidence="1">Leaves</tissue>
    </source>
</reference>
<name>A0A396I0L0_MEDTR</name>
<gene>
    <name evidence="1" type="ORF">MtrunA17_Chr4g0000691</name>
</gene>
<dbReference type="Gramene" id="rna20174">
    <property type="protein sequence ID" value="RHN58278.1"/>
    <property type="gene ID" value="gene20174"/>
</dbReference>
<protein>
    <submittedName>
        <fullName evidence="1">Uncharacterized protein</fullName>
    </submittedName>
</protein>
<organism evidence="1">
    <name type="scientific">Medicago truncatula</name>
    <name type="common">Barrel medic</name>
    <name type="synonym">Medicago tribuloides</name>
    <dbReference type="NCBI Taxonomy" id="3880"/>
    <lineage>
        <taxon>Eukaryota</taxon>
        <taxon>Viridiplantae</taxon>
        <taxon>Streptophyta</taxon>
        <taxon>Embryophyta</taxon>
        <taxon>Tracheophyta</taxon>
        <taxon>Spermatophyta</taxon>
        <taxon>Magnoliopsida</taxon>
        <taxon>eudicotyledons</taxon>
        <taxon>Gunneridae</taxon>
        <taxon>Pentapetalae</taxon>
        <taxon>rosids</taxon>
        <taxon>fabids</taxon>
        <taxon>Fabales</taxon>
        <taxon>Fabaceae</taxon>
        <taxon>Papilionoideae</taxon>
        <taxon>50 kb inversion clade</taxon>
        <taxon>NPAAA clade</taxon>
        <taxon>Hologalegina</taxon>
        <taxon>IRL clade</taxon>
        <taxon>Trifolieae</taxon>
        <taxon>Medicago</taxon>
    </lineage>
</organism>
<comment type="caution">
    <text evidence="1">The sequence shown here is derived from an EMBL/GenBank/DDBJ whole genome shotgun (WGS) entry which is preliminary data.</text>
</comment>